<reference evidence="2 3" key="1">
    <citation type="journal article" date="2023" name="Nucleic Acids Res.">
        <title>The hologenome of Daphnia magna reveals possible DNA methylation and microbiome-mediated evolution of the host genome.</title>
        <authorList>
            <person name="Chaturvedi A."/>
            <person name="Li X."/>
            <person name="Dhandapani V."/>
            <person name="Marshall H."/>
            <person name="Kissane S."/>
            <person name="Cuenca-Cambronero M."/>
            <person name="Asole G."/>
            <person name="Calvet F."/>
            <person name="Ruiz-Romero M."/>
            <person name="Marangio P."/>
            <person name="Guigo R."/>
            <person name="Rago D."/>
            <person name="Mirbahai L."/>
            <person name="Eastwood N."/>
            <person name="Colbourne J.K."/>
            <person name="Zhou J."/>
            <person name="Mallon E."/>
            <person name="Orsini L."/>
        </authorList>
    </citation>
    <scope>NUCLEOTIDE SEQUENCE [LARGE SCALE GENOMIC DNA]</scope>
    <source>
        <strain evidence="2">LRV0_1</strain>
    </source>
</reference>
<evidence type="ECO:0000313" key="3">
    <source>
        <dbReference type="Proteomes" id="UP001234178"/>
    </source>
</evidence>
<dbReference type="EMBL" id="JAOYFB010000001">
    <property type="protein sequence ID" value="KAK4004793.1"/>
    <property type="molecule type" value="Genomic_DNA"/>
</dbReference>
<organism evidence="2 3">
    <name type="scientific">Daphnia magna</name>
    <dbReference type="NCBI Taxonomy" id="35525"/>
    <lineage>
        <taxon>Eukaryota</taxon>
        <taxon>Metazoa</taxon>
        <taxon>Ecdysozoa</taxon>
        <taxon>Arthropoda</taxon>
        <taxon>Crustacea</taxon>
        <taxon>Branchiopoda</taxon>
        <taxon>Diplostraca</taxon>
        <taxon>Cladocera</taxon>
        <taxon>Anomopoda</taxon>
        <taxon>Daphniidae</taxon>
        <taxon>Daphnia</taxon>
    </lineage>
</organism>
<name>A0ABQ9YVW2_9CRUS</name>
<feature type="compositionally biased region" description="Low complexity" evidence="1">
    <location>
        <begin position="71"/>
        <end position="129"/>
    </location>
</feature>
<comment type="caution">
    <text evidence="2">The sequence shown here is derived from an EMBL/GenBank/DDBJ whole genome shotgun (WGS) entry which is preliminary data.</text>
</comment>
<evidence type="ECO:0000256" key="1">
    <source>
        <dbReference type="SAM" id="MobiDB-lite"/>
    </source>
</evidence>
<feature type="region of interest" description="Disordered" evidence="1">
    <location>
        <begin position="52"/>
        <end position="144"/>
    </location>
</feature>
<evidence type="ECO:0000313" key="2">
    <source>
        <dbReference type="EMBL" id="KAK4004793.1"/>
    </source>
</evidence>
<gene>
    <name evidence="2" type="ORF">OUZ56_006517</name>
</gene>
<accession>A0ABQ9YVW2</accession>
<proteinExistence type="predicted"/>
<sequence>MLVLILSRPATVAPYPLNDRVGPTPILKETDTRDFNNVWELQTFATRWRTSEVGSPGLAMEKSRLSRKTTKATTTIPTPSDATTANTTTASATTSNTTTANATPSNAIASNATRSNATTSNATTSNVTTVQRPTSRVPRPKFKD</sequence>
<keyword evidence="3" id="KW-1185">Reference proteome</keyword>
<dbReference type="Proteomes" id="UP001234178">
    <property type="component" value="Unassembled WGS sequence"/>
</dbReference>
<protein>
    <submittedName>
        <fullName evidence="2">Uncharacterized protein</fullName>
    </submittedName>
</protein>